<sequence length="507" mass="51914">MTGSDDVPGDVDGAVRALSNADPHSFYDAAQRFDRTAARLRSASGQFRGRLRHLEQVWQGPGFEVFSQSADRLLNRIEQVVGVLAEPSYAGLLNELGDALAEAKREIGDVRSQQAGDGAAAAPGVRAEQDGRAQDVLQRLANTYQSTGRRFRAPPARQASAPGGSVHATAAGFHGSAGASGSDSADTGLAGSGGGVSATEANQSSMEGGGDSGVTSGEVSSADGLSAVGEQGESSAGSIWSSVLPTAALPAAAVLGRNMRKRDEKKDGRRKSSGDGSEESRKSTEEGDDQNRPSSYRAEESEPDGAEQSGNEDRDARSSASDRRVQTEKSTSGNYAEPREQRESAHDGIDRRVGTVPPDRTDATTAQPPAVQPANAHSPAASGAAAAALGTSRFLSGSATAPPPPPPTGLRSDGGSLTAPVETGSGPTGQPSTGSALQGAGGPQSGMPPMNPRTMGGAGQKEQQESGHQERERNVAEHEDPSTWQVGAGSAGALGRAHPERGKEDPR</sequence>
<dbReference type="Proteomes" id="UP000199529">
    <property type="component" value="Unassembled WGS sequence"/>
</dbReference>
<dbReference type="EMBL" id="FNOK01000024">
    <property type="protein sequence ID" value="SDY32254.1"/>
    <property type="molecule type" value="Genomic_DNA"/>
</dbReference>
<feature type="compositionally biased region" description="Low complexity" evidence="1">
    <location>
        <begin position="243"/>
        <end position="255"/>
    </location>
</feature>
<dbReference type="InterPro" id="IPR036689">
    <property type="entry name" value="ESAT-6-like_sf"/>
</dbReference>
<feature type="compositionally biased region" description="Low complexity" evidence="1">
    <location>
        <begin position="363"/>
        <end position="388"/>
    </location>
</feature>
<feature type="compositionally biased region" description="Basic and acidic residues" evidence="1">
    <location>
        <begin position="497"/>
        <end position="507"/>
    </location>
</feature>
<evidence type="ECO:0000256" key="1">
    <source>
        <dbReference type="SAM" id="MobiDB-lite"/>
    </source>
</evidence>
<evidence type="ECO:0000313" key="3">
    <source>
        <dbReference type="Proteomes" id="UP000199529"/>
    </source>
</evidence>
<dbReference type="AlphaFoldDB" id="A0A1H3IZC8"/>
<evidence type="ECO:0008006" key="4">
    <source>
        <dbReference type="Google" id="ProtNLM"/>
    </source>
</evidence>
<feature type="region of interest" description="Disordered" evidence="1">
    <location>
        <begin position="111"/>
        <end position="132"/>
    </location>
</feature>
<name>A0A1H3IZC8_9PSEU</name>
<accession>A0A1H3IZC8</accession>
<feature type="compositionally biased region" description="Low complexity" evidence="1">
    <location>
        <begin position="423"/>
        <end position="435"/>
    </location>
</feature>
<dbReference type="SUPFAM" id="SSF140453">
    <property type="entry name" value="EsxAB dimer-like"/>
    <property type="match status" value="1"/>
</dbReference>
<feature type="compositionally biased region" description="Basic and acidic residues" evidence="1">
    <location>
        <begin position="462"/>
        <end position="481"/>
    </location>
</feature>
<feature type="compositionally biased region" description="Basic and acidic residues" evidence="1">
    <location>
        <begin position="337"/>
        <end position="353"/>
    </location>
</feature>
<evidence type="ECO:0000313" key="2">
    <source>
        <dbReference type="EMBL" id="SDY32254.1"/>
    </source>
</evidence>
<feature type="region of interest" description="Disordered" evidence="1">
    <location>
        <begin position="145"/>
        <end position="507"/>
    </location>
</feature>
<dbReference type="Gene3D" id="1.10.287.1060">
    <property type="entry name" value="ESAT-6-like"/>
    <property type="match status" value="1"/>
</dbReference>
<protein>
    <recommendedName>
        <fullName evidence="4">Proteins of 100 residues with WXG</fullName>
    </recommendedName>
</protein>
<keyword evidence="3" id="KW-1185">Reference proteome</keyword>
<gene>
    <name evidence="2" type="ORF">SAMN05216215_102451</name>
</gene>
<dbReference type="OrthoDB" id="3638656at2"/>
<feature type="compositionally biased region" description="Basic and acidic residues" evidence="1">
    <location>
        <begin position="261"/>
        <end position="291"/>
    </location>
</feature>
<feature type="compositionally biased region" description="Polar residues" evidence="1">
    <location>
        <begin position="232"/>
        <end position="241"/>
    </location>
</feature>
<feature type="compositionally biased region" description="Low complexity" evidence="1">
    <location>
        <begin position="115"/>
        <end position="126"/>
    </location>
</feature>
<dbReference type="RefSeq" id="WP_093269154.1">
    <property type="nucleotide sequence ID" value="NZ_FNOK01000024.1"/>
</dbReference>
<feature type="compositionally biased region" description="Low complexity" evidence="1">
    <location>
        <begin position="168"/>
        <end position="189"/>
    </location>
</feature>
<proteinExistence type="predicted"/>
<reference evidence="3" key="1">
    <citation type="submission" date="2016-10" db="EMBL/GenBank/DDBJ databases">
        <authorList>
            <person name="Varghese N."/>
            <person name="Submissions S."/>
        </authorList>
    </citation>
    <scope>NUCLEOTIDE SEQUENCE [LARGE SCALE GENOMIC DNA]</scope>
    <source>
        <strain evidence="3">CGMCC 4.3530</strain>
    </source>
</reference>
<dbReference type="STRING" id="418495.SAMN05216215_102451"/>
<organism evidence="2 3">
    <name type="scientific">Saccharopolyspora shandongensis</name>
    <dbReference type="NCBI Taxonomy" id="418495"/>
    <lineage>
        <taxon>Bacteria</taxon>
        <taxon>Bacillati</taxon>
        <taxon>Actinomycetota</taxon>
        <taxon>Actinomycetes</taxon>
        <taxon>Pseudonocardiales</taxon>
        <taxon>Pseudonocardiaceae</taxon>
        <taxon>Saccharopolyspora</taxon>
    </lineage>
</organism>
<feature type="compositionally biased region" description="Basic and acidic residues" evidence="1">
    <location>
        <begin position="311"/>
        <end position="327"/>
    </location>
</feature>